<feature type="transmembrane region" description="Helical" evidence="1">
    <location>
        <begin position="36"/>
        <end position="58"/>
    </location>
</feature>
<gene>
    <name evidence="3" type="ORF">NCTC10994_02607</name>
</gene>
<dbReference type="AlphaFoldDB" id="A0A2X4U3D6"/>
<sequence>MGPWVFLLAYATAVAGSYTGLACMRRTREETGRSGGNWWLLMASLSIGGVGIWLMHFIGMMGFSVPGTVIRYQLVPTALSVLVAVATTMFGIWFVTAHSTVLARLPRGVRPGIGGTIVGLAVCLMHYIGMSAVRVQGTIHHKLELVVVSAVIGLVGSTVALALARAAERFVVRLLSAFVMAAAVVGLHYTGMAGIHVVIDPGAPDPRGIAVLSLLFPAFILGIIVLAAPITALVLAPESDEYRQDELLDPPTDAAIRT</sequence>
<feature type="transmembrane region" description="Helical" evidence="1">
    <location>
        <begin position="209"/>
        <end position="236"/>
    </location>
</feature>
<keyword evidence="1" id="KW-0472">Membrane</keyword>
<keyword evidence="1" id="KW-0812">Transmembrane</keyword>
<feature type="transmembrane region" description="Helical" evidence="1">
    <location>
        <begin position="6"/>
        <end position="24"/>
    </location>
</feature>
<dbReference type="EMBL" id="LS483468">
    <property type="protein sequence ID" value="SQI33561.1"/>
    <property type="molecule type" value="Genomic_DNA"/>
</dbReference>
<evidence type="ECO:0000256" key="1">
    <source>
        <dbReference type="PROSITE-ProRule" id="PRU00244"/>
    </source>
</evidence>
<reference evidence="3 4" key="1">
    <citation type="submission" date="2018-06" db="EMBL/GenBank/DDBJ databases">
        <authorList>
            <consortium name="Pathogen Informatics"/>
            <person name="Doyle S."/>
        </authorList>
    </citation>
    <scope>NUCLEOTIDE SEQUENCE [LARGE SCALE GENOMIC DNA]</scope>
    <source>
        <strain evidence="3 4">NCTC10994</strain>
    </source>
</reference>
<dbReference type="Proteomes" id="UP000249091">
    <property type="component" value="Chromosome 1"/>
</dbReference>
<feature type="transmembrane region" description="Helical" evidence="1">
    <location>
        <begin position="145"/>
        <end position="163"/>
    </location>
</feature>
<proteinExistence type="predicted"/>
<evidence type="ECO:0000313" key="4">
    <source>
        <dbReference type="Proteomes" id="UP000249091"/>
    </source>
</evidence>
<dbReference type="KEGG" id="rcr:NCTC10994_02607"/>
<feature type="domain" description="MHYT" evidence="2">
    <location>
        <begin position="1"/>
        <end position="198"/>
    </location>
</feature>
<feature type="transmembrane region" description="Helical" evidence="1">
    <location>
        <begin position="113"/>
        <end position="133"/>
    </location>
</feature>
<evidence type="ECO:0000259" key="2">
    <source>
        <dbReference type="PROSITE" id="PS50924"/>
    </source>
</evidence>
<feature type="transmembrane region" description="Helical" evidence="1">
    <location>
        <begin position="170"/>
        <end position="189"/>
    </location>
</feature>
<dbReference type="Pfam" id="PF03707">
    <property type="entry name" value="MHYT"/>
    <property type="match status" value="2"/>
</dbReference>
<keyword evidence="1" id="KW-1133">Transmembrane helix</keyword>
<dbReference type="STRING" id="1219011.GCA_001895045_02606"/>
<organism evidence="3 4">
    <name type="scientific">Rhodococcus coprophilus</name>
    <dbReference type="NCBI Taxonomy" id="38310"/>
    <lineage>
        <taxon>Bacteria</taxon>
        <taxon>Bacillati</taxon>
        <taxon>Actinomycetota</taxon>
        <taxon>Actinomycetes</taxon>
        <taxon>Mycobacteriales</taxon>
        <taxon>Nocardiaceae</taxon>
        <taxon>Rhodococcus</taxon>
    </lineage>
</organism>
<dbReference type="GO" id="GO:0016020">
    <property type="term" value="C:membrane"/>
    <property type="evidence" value="ECO:0007669"/>
    <property type="project" value="UniProtKB-UniRule"/>
</dbReference>
<dbReference type="PANTHER" id="PTHR35152:SF1">
    <property type="entry name" value="DOMAIN SIGNALLING PROTEIN, PUTATIVE (AFU_ORTHOLOGUE AFUA_5G11310)-RELATED"/>
    <property type="match status" value="1"/>
</dbReference>
<protein>
    <submittedName>
        <fullName evidence="3">Signalling protein</fullName>
    </submittedName>
</protein>
<dbReference type="InterPro" id="IPR005330">
    <property type="entry name" value="MHYT_dom"/>
</dbReference>
<feature type="transmembrane region" description="Helical" evidence="1">
    <location>
        <begin position="78"/>
        <end position="101"/>
    </location>
</feature>
<evidence type="ECO:0000313" key="3">
    <source>
        <dbReference type="EMBL" id="SQI33561.1"/>
    </source>
</evidence>
<accession>A0A2X4U3D6</accession>
<dbReference type="PROSITE" id="PS50924">
    <property type="entry name" value="MHYT"/>
    <property type="match status" value="1"/>
</dbReference>
<keyword evidence="4" id="KW-1185">Reference proteome</keyword>
<dbReference type="PANTHER" id="PTHR35152">
    <property type="entry name" value="DOMAIN SIGNALLING PROTEIN, PUTATIVE (AFU_ORTHOLOGUE AFUA_5G11310)-RELATED"/>
    <property type="match status" value="1"/>
</dbReference>
<name>A0A2X4U3D6_9NOCA</name>